<feature type="compositionally biased region" description="Basic residues" evidence="1">
    <location>
        <begin position="700"/>
        <end position="709"/>
    </location>
</feature>
<protein>
    <submittedName>
        <fullName evidence="2">Uncharacterized protein</fullName>
    </submittedName>
</protein>
<dbReference type="EMBL" id="JARKIB010000068">
    <property type="protein sequence ID" value="KAJ7749751.1"/>
    <property type="molecule type" value="Genomic_DNA"/>
</dbReference>
<gene>
    <name evidence="2" type="ORF">B0H16DRAFT_1844955</name>
</gene>
<comment type="caution">
    <text evidence="2">The sequence shown here is derived from an EMBL/GenBank/DDBJ whole genome shotgun (WGS) entry which is preliminary data.</text>
</comment>
<dbReference type="Proteomes" id="UP001215598">
    <property type="component" value="Unassembled WGS sequence"/>
</dbReference>
<accession>A0AAD7IVX4</accession>
<sequence>MPKTDPSKPSSSKARRAASPSSRTTRSKAGSAKSPNATPVPLSKAVPFSASLPPKPSAASPVFGEPSALLTDRPQSTPPLKFGPPRGIKPNEPTSKSLKKKTNTSSSAVSTLMSPPKPSTSKVAPPASSSLGKSKPTSRTSILPPALAAPRAGSEPPPRRIRLTAAQFAKPAYPDSDQPMSLDLDVSTVSKKELDPFEMTDQERRSVHFLDHPFVADLIPLVRRRARLMAHSPGAIERLLIRAMPIFKTFWENSKATPSSPLLDSLITGFCSLSRMVSLEVSDAVCHWLQADKHLAEAAVPVNFSFNEYGCFPSDLQIETYPYSPDEREALLPLLHPDFIGMFPLLRQPAIIRLQNGHKFYACIKTAALYIINWYREQEGPLHPLQQSAIKTFSFCLVRGFQSSEVSAWLEILPDFEVPWFPSNACSLSRTVYPPRPFQELGPPRVRHLFPGEPAVEDPDEFPFVDDEPPITVLAPERPPTPVLGKGKGRQVVLSPSPSPQVDELASDVHNLAAPPLQVNPFSSKRGSKEANAPVSTRESPVRTFVELDKQTPGSGDEDRFDALPSLTLRSSVEFEEEPNYGSPAPNRGASFPPDDPTDLLSNSGYPARSPSPDPISMDVDPPNRDSPPANRPASAGSNSGESEITPKPIPRDKVVVRRKLPVASPARSSSSKQLPASSVPSGRVLRSRAVTPKVDARTKSKAASRKKSTTPSAKSVVLEKPSKKRKGRMVDDSDPNFPAPSRSGRGERQGKDVAVTSQEPPPVTYSLLYDTTERHPLLPLLCSIQPAMHSYADLMNAMQSVRRDSEALLQIQPVVTRLEDNLRQSSTNFLRLIRSMMQFYGRPNVGNLIDIPEPLRDLFNNYLIFASGEGLKRFEGVEQEAADELNRFGFPNLKWDEEEIEFFRQDISQYTEFQPEPLDRPYVGPYCAEWGEDNGALALADLDERDRASPLSPDAPIASGSKPRRK</sequence>
<feature type="region of interest" description="Disordered" evidence="1">
    <location>
        <begin position="940"/>
        <end position="967"/>
    </location>
</feature>
<feature type="region of interest" description="Disordered" evidence="1">
    <location>
        <begin position="1"/>
        <end position="159"/>
    </location>
</feature>
<feature type="region of interest" description="Disordered" evidence="1">
    <location>
        <begin position="472"/>
        <end position="504"/>
    </location>
</feature>
<dbReference type="AlphaFoldDB" id="A0AAD7IVX4"/>
<proteinExistence type="predicted"/>
<feature type="compositionally biased region" description="Polar residues" evidence="1">
    <location>
        <begin position="667"/>
        <end position="681"/>
    </location>
</feature>
<name>A0AAD7IVX4_9AGAR</name>
<reference evidence="2" key="1">
    <citation type="submission" date="2023-03" db="EMBL/GenBank/DDBJ databases">
        <title>Massive genome expansion in bonnet fungi (Mycena s.s.) driven by repeated elements and novel gene families across ecological guilds.</title>
        <authorList>
            <consortium name="Lawrence Berkeley National Laboratory"/>
            <person name="Harder C.B."/>
            <person name="Miyauchi S."/>
            <person name="Viragh M."/>
            <person name="Kuo A."/>
            <person name="Thoen E."/>
            <person name="Andreopoulos B."/>
            <person name="Lu D."/>
            <person name="Skrede I."/>
            <person name="Drula E."/>
            <person name="Henrissat B."/>
            <person name="Morin E."/>
            <person name="Kohler A."/>
            <person name="Barry K."/>
            <person name="LaButti K."/>
            <person name="Morin E."/>
            <person name="Salamov A."/>
            <person name="Lipzen A."/>
            <person name="Mereny Z."/>
            <person name="Hegedus B."/>
            <person name="Baldrian P."/>
            <person name="Stursova M."/>
            <person name="Weitz H."/>
            <person name="Taylor A."/>
            <person name="Grigoriev I.V."/>
            <person name="Nagy L.G."/>
            <person name="Martin F."/>
            <person name="Kauserud H."/>
        </authorList>
    </citation>
    <scope>NUCLEOTIDE SEQUENCE</scope>
    <source>
        <strain evidence="2">CBHHK182m</strain>
    </source>
</reference>
<feature type="compositionally biased region" description="Low complexity" evidence="1">
    <location>
        <begin position="49"/>
        <end position="61"/>
    </location>
</feature>
<evidence type="ECO:0000313" key="3">
    <source>
        <dbReference type="Proteomes" id="UP001215598"/>
    </source>
</evidence>
<feature type="compositionally biased region" description="Polar residues" evidence="1">
    <location>
        <begin position="108"/>
        <end position="141"/>
    </location>
</feature>
<evidence type="ECO:0000256" key="1">
    <source>
        <dbReference type="SAM" id="MobiDB-lite"/>
    </source>
</evidence>
<feature type="compositionally biased region" description="Low complexity" evidence="1">
    <location>
        <begin position="7"/>
        <end position="29"/>
    </location>
</feature>
<feature type="region of interest" description="Disordered" evidence="1">
    <location>
        <begin position="516"/>
        <end position="763"/>
    </location>
</feature>
<evidence type="ECO:0000313" key="2">
    <source>
        <dbReference type="EMBL" id="KAJ7749751.1"/>
    </source>
</evidence>
<keyword evidence="3" id="KW-1185">Reference proteome</keyword>
<organism evidence="2 3">
    <name type="scientific">Mycena metata</name>
    <dbReference type="NCBI Taxonomy" id="1033252"/>
    <lineage>
        <taxon>Eukaryota</taxon>
        <taxon>Fungi</taxon>
        <taxon>Dikarya</taxon>
        <taxon>Basidiomycota</taxon>
        <taxon>Agaricomycotina</taxon>
        <taxon>Agaricomycetes</taxon>
        <taxon>Agaricomycetidae</taxon>
        <taxon>Agaricales</taxon>
        <taxon>Marasmiineae</taxon>
        <taxon>Mycenaceae</taxon>
        <taxon>Mycena</taxon>
    </lineage>
</organism>